<keyword evidence="3" id="KW-0804">Transcription</keyword>
<dbReference type="InterPro" id="IPR039422">
    <property type="entry name" value="MarR/SlyA-like"/>
</dbReference>
<comment type="caution">
    <text evidence="5">The sequence shown here is derived from an EMBL/GenBank/DDBJ whole genome shotgun (WGS) entry which is preliminary data.</text>
</comment>
<gene>
    <name evidence="5" type="ORF">EOE66_19235</name>
</gene>
<dbReference type="PANTHER" id="PTHR33164">
    <property type="entry name" value="TRANSCRIPTIONAL REGULATOR, MARR FAMILY"/>
    <property type="match status" value="1"/>
</dbReference>
<organism evidence="5 6">
    <name type="scientific">Rubrivivax rivuli</name>
    <dbReference type="NCBI Taxonomy" id="1862385"/>
    <lineage>
        <taxon>Bacteria</taxon>
        <taxon>Pseudomonadati</taxon>
        <taxon>Pseudomonadota</taxon>
        <taxon>Betaproteobacteria</taxon>
        <taxon>Burkholderiales</taxon>
        <taxon>Sphaerotilaceae</taxon>
        <taxon>Rubrivivax</taxon>
    </lineage>
</organism>
<dbReference type="SMART" id="SM00347">
    <property type="entry name" value="HTH_MARR"/>
    <property type="match status" value="1"/>
</dbReference>
<dbReference type="Pfam" id="PF12802">
    <property type="entry name" value="MarR_2"/>
    <property type="match status" value="1"/>
</dbReference>
<dbReference type="PANTHER" id="PTHR33164:SF57">
    <property type="entry name" value="MARR-FAMILY TRANSCRIPTIONAL REGULATOR"/>
    <property type="match status" value="1"/>
</dbReference>
<dbReference type="InterPro" id="IPR036388">
    <property type="entry name" value="WH-like_DNA-bd_sf"/>
</dbReference>
<dbReference type="Proteomes" id="UP000285575">
    <property type="component" value="Unassembled WGS sequence"/>
</dbReference>
<protein>
    <submittedName>
        <fullName evidence="5">MarR family transcriptional regulator</fullName>
    </submittedName>
</protein>
<evidence type="ECO:0000256" key="3">
    <source>
        <dbReference type="ARBA" id="ARBA00023163"/>
    </source>
</evidence>
<dbReference type="GO" id="GO:0003700">
    <property type="term" value="F:DNA-binding transcription factor activity"/>
    <property type="evidence" value="ECO:0007669"/>
    <property type="project" value="InterPro"/>
</dbReference>
<dbReference type="PROSITE" id="PS01117">
    <property type="entry name" value="HTH_MARR_1"/>
    <property type="match status" value="1"/>
</dbReference>
<reference evidence="5 6" key="1">
    <citation type="submission" date="2019-01" db="EMBL/GenBank/DDBJ databases">
        <authorList>
            <person name="Chen W.-M."/>
        </authorList>
    </citation>
    <scope>NUCLEOTIDE SEQUENCE [LARGE SCALE GENOMIC DNA]</scope>
    <source>
        <strain evidence="5 6">KYPY4</strain>
    </source>
</reference>
<dbReference type="AlphaFoldDB" id="A0A437RB95"/>
<proteinExistence type="predicted"/>
<keyword evidence="6" id="KW-1185">Reference proteome</keyword>
<dbReference type="PROSITE" id="PS50995">
    <property type="entry name" value="HTH_MARR_2"/>
    <property type="match status" value="1"/>
</dbReference>
<dbReference type="InterPro" id="IPR036390">
    <property type="entry name" value="WH_DNA-bd_sf"/>
</dbReference>
<evidence type="ECO:0000313" key="6">
    <source>
        <dbReference type="Proteomes" id="UP000285575"/>
    </source>
</evidence>
<evidence type="ECO:0000256" key="1">
    <source>
        <dbReference type="ARBA" id="ARBA00023015"/>
    </source>
</evidence>
<dbReference type="GO" id="GO:0006950">
    <property type="term" value="P:response to stress"/>
    <property type="evidence" value="ECO:0007669"/>
    <property type="project" value="TreeGrafter"/>
</dbReference>
<name>A0A437RB95_9BURK</name>
<dbReference type="GO" id="GO:0003677">
    <property type="term" value="F:DNA binding"/>
    <property type="evidence" value="ECO:0007669"/>
    <property type="project" value="UniProtKB-KW"/>
</dbReference>
<sequence length="132" mass="14351">MGLFGAVKQAFREELTGGAEASGSPVALRLLLLCQRQPGLTQQALVQATGRDKGQVARLVKELLDQGLLLREPHPEDKRSHCLRPSAAGLQACRRFEQAEAAVAARLFGDLPAATLQAMRDELQRLQARLRG</sequence>
<dbReference type="EMBL" id="SACR01000006">
    <property type="protein sequence ID" value="RVU43954.1"/>
    <property type="molecule type" value="Genomic_DNA"/>
</dbReference>
<dbReference type="SUPFAM" id="SSF46785">
    <property type="entry name" value="Winged helix' DNA-binding domain"/>
    <property type="match status" value="1"/>
</dbReference>
<dbReference type="Gene3D" id="1.10.10.10">
    <property type="entry name" value="Winged helix-like DNA-binding domain superfamily/Winged helix DNA-binding domain"/>
    <property type="match status" value="1"/>
</dbReference>
<feature type="domain" description="HTH marR-type" evidence="4">
    <location>
        <begin position="1"/>
        <end position="128"/>
    </location>
</feature>
<dbReference type="InterPro" id="IPR000835">
    <property type="entry name" value="HTH_MarR-typ"/>
</dbReference>
<evidence type="ECO:0000259" key="4">
    <source>
        <dbReference type="PROSITE" id="PS50995"/>
    </source>
</evidence>
<keyword evidence="2" id="KW-0238">DNA-binding</keyword>
<keyword evidence="1" id="KW-0805">Transcription regulation</keyword>
<dbReference type="InterPro" id="IPR023187">
    <property type="entry name" value="Tscrpt_reg_MarR-type_CS"/>
</dbReference>
<evidence type="ECO:0000313" key="5">
    <source>
        <dbReference type="EMBL" id="RVU43954.1"/>
    </source>
</evidence>
<accession>A0A437RB95</accession>
<evidence type="ECO:0000256" key="2">
    <source>
        <dbReference type="ARBA" id="ARBA00023125"/>
    </source>
</evidence>
<dbReference type="OrthoDB" id="188700at2"/>